<sequence>ILTAAIKCSVATYDPSAKVPSDDTLAFTAIHSIPASTSGVIKATTFTRVTSAADCHQLPAEKSFSALVIAVRGSMKMIDWVVNANYGPCDAYDLLRAHDTFQVHSGFLNGARALLPVVKDQLASTVGPSSDRASHVIFTGHSAGGAVASLLYLHFLGIASQTFPSLRFSLVTFGSPPVIAPSVTNLVNEHLKHQTNPGLAVAVVNETDVVARADNLYLLSLVDLYKSIDSPAPVAETTTQAQPRTRDGRYWQLPPPVYHLIGNVVVLKELDEESDDPRITAFSVSESDFSKLLFCSSRAHHKEVYQLAVERLRHAEKVLAERTI</sequence>
<evidence type="ECO:0000256" key="2">
    <source>
        <dbReference type="ARBA" id="ARBA00047591"/>
    </source>
</evidence>
<comment type="catalytic activity">
    <reaction evidence="2">
        <text>a diacylglycerol + H2O = a monoacylglycerol + a fatty acid + H(+)</text>
        <dbReference type="Rhea" id="RHEA:32731"/>
        <dbReference type="ChEBI" id="CHEBI:15377"/>
        <dbReference type="ChEBI" id="CHEBI:15378"/>
        <dbReference type="ChEBI" id="CHEBI:17408"/>
        <dbReference type="ChEBI" id="CHEBI:18035"/>
        <dbReference type="ChEBI" id="CHEBI:28868"/>
    </reaction>
</comment>
<name>A0AAN7HKF2_9PEZI</name>
<evidence type="ECO:0000313" key="5">
    <source>
        <dbReference type="EMBL" id="KAK4248897.1"/>
    </source>
</evidence>
<reference evidence="5" key="2">
    <citation type="submission" date="2023-05" db="EMBL/GenBank/DDBJ databases">
        <authorList>
            <consortium name="Lawrence Berkeley National Laboratory"/>
            <person name="Steindorff A."/>
            <person name="Hensen N."/>
            <person name="Bonometti L."/>
            <person name="Westerberg I."/>
            <person name="Brannstrom I.O."/>
            <person name="Guillou S."/>
            <person name="Cros-Aarteil S."/>
            <person name="Calhoun S."/>
            <person name="Haridas S."/>
            <person name="Kuo A."/>
            <person name="Mondo S."/>
            <person name="Pangilinan J."/>
            <person name="Riley R."/>
            <person name="Labutti K."/>
            <person name="Andreopoulos B."/>
            <person name="Lipzen A."/>
            <person name="Chen C."/>
            <person name="Yanf M."/>
            <person name="Daum C."/>
            <person name="Ng V."/>
            <person name="Clum A."/>
            <person name="Ohm R."/>
            <person name="Martin F."/>
            <person name="Silar P."/>
            <person name="Natvig D."/>
            <person name="Lalanne C."/>
            <person name="Gautier V."/>
            <person name="Ament-Velasquez S.L."/>
            <person name="Kruys A."/>
            <person name="Hutchinson M.I."/>
            <person name="Powell A.J."/>
            <person name="Barry K."/>
            <person name="Miller A.N."/>
            <person name="Grigoriev I.V."/>
            <person name="Debuchy R."/>
            <person name="Gladieux P."/>
            <person name="Thoren M.H."/>
            <person name="Johannesson H."/>
        </authorList>
    </citation>
    <scope>NUCLEOTIDE SEQUENCE</scope>
    <source>
        <strain evidence="5">CBS 359.72</strain>
    </source>
</reference>
<dbReference type="PANTHER" id="PTHR45856:SF11">
    <property type="entry name" value="FUNGAL LIPASE-LIKE DOMAIN-CONTAINING PROTEIN"/>
    <property type="match status" value="1"/>
</dbReference>
<reference evidence="5" key="1">
    <citation type="journal article" date="2023" name="Mol. Phylogenet. Evol.">
        <title>Genome-scale phylogeny and comparative genomics of the fungal order Sordariales.</title>
        <authorList>
            <person name="Hensen N."/>
            <person name="Bonometti L."/>
            <person name="Westerberg I."/>
            <person name="Brannstrom I.O."/>
            <person name="Guillou S."/>
            <person name="Cros-Aarteil S."/>
            <person name="Calhoun S."/>
            <person name="Haridas S."/>
            <person name="Kuo A."/>
            <person name="Mondo S."/>
            <person name="Pangilinan J."/>
            <person name="Riley R."/>
            <person name="LaButti K."/>
            <person name="Andreopoulos B."/>
            <person name="Lipzen A."/>
            <person name="Chen C."/>
            <person name="Yan M."/>
            <person name="Daum C."/>
            <person name="Ng V."/>
            <person name="Clum A."/>
            <person name="Steindorff A."/>
            <person name="Ohm R.A."/>
            <person name="Martin F."/>
            <person name="Silar P."/>
            <person name="Natvig D.O."/>
            <person name="Lalanne C."/>
            <person name="Gautier V."/>
            <person name="Ament-Velasquez S.L."/>
            <person name="Kruys A."/>
            <person name="Hutchinson M.I."/>
            <person name="Powell A.J."/>
            <person name="Barry K."/>
            <person name="Miller A.N."/>
            <person name="Grigoriev I.V."/>
            <person name="Debuchy R."/>
            <person name="Gladieux P."/>
            <person name="Hiltunen Thoren M."/>
            <person name="Johannesson H."/>
        </authorList>
    </citation>
    <scope>NUCLEOTIDE SEQUENCE</scope>
    <source>
        <strain evidence="5">CBS 359.72</strain>
    </source>
</reference>
<dbReference type="Gene3D" id="3.40.50.1820">
    <property type="entry name" value="alpha/beta hydrolase"/>
    <property type="match status" value="1"/>
</dbReference>
<comment type="similarity">
    <text evidence="1">Belongs to the AB hydrolase superfamily. Lipase family. Class 3 subfamily.</text>
</comment>
<dbReference type="AlphaFoldDB" id="A0AAN7HKF2"/>
<comment type="caution">
    <text evidence="5">The sequence shown here is derived from an EMBL/GenBank/DDBJ whole genome shotgun (WGS) entry which is preliminary data.</text>
</comment>
<organism evidence="5 6">
    <name type="scientific">Corynascus novoguineensis</name>
    <dbReference type="NCBI Taxonomy" id="1126955"/>
    <lineage>
        <taxon>Eukaryota</taxon>
        <taxon>Fungi</taxon>
        <taxon>Dikarya</taxon>
        <taxon>Ascomycota</taxon>
        <taxon>Pezizomycotina</taxon>
        <taxon>Sordariomycetes</taxon>
        <taxon>Sordariomycetidae</taxon>
        <taxon>Sordariales</taxon>
        <taxon>Chaetomiaceae</taxon>
        <taxon>Corynascus</taxon>
    </lineage>
</organism>
<gene>
    <name evidence="5" type="ORF">C7999DRAFT_13178</name>
</gene>
<evidence type="ECO:0000256" key="1">
    <source>
        <dbReference type="ARBA" id="ARBA00043996"/>
    </source>
</evidence>
<dbReference type="GO" id="GO:0006629">
    <property type="term" value="P:lipid metabolic process"/>
    <property type="evidence" value="ECO:0007669"/>
    <property type="project" value="InterPro"/>
</dbReference>
<dbReference type="Proteomes" id="UP001303647">
    <property type="component" value="Unassembled WGS sequence"/>
</dbReference>
<dbReference type="Pfam" id="PF01764">
    <property type="entry name" value="Lipase_3"/>
    <property type="match status" value="1"/>
</dbReference>
<dbReference type="InterPro" id="IPR051218">
    <property type="entry name" value="Sec_MonoDiacylglyc_Lipase"/>
</dbReference>
<dbReference type="InterPro" id="IPR029058">
    <property type="entry name" value="AB_hydrolase_fold"/>
</dbReference>
<protein>
    <recommendedName>
        <fullName evidence="4">Fungal lipase-type domain-containing protein</fullName>
    </recommendedName>
</protein>
<dbReference type="SUPFAM" id="SSF53474">
    <property type="entry name" value="alpha/beta-Hydrolases"/>
    <property type="match status" value="1"/>
</dbReference>
<dbReference type="CDD" id="cd00519">
    <property type="entry name" value="Lipase_3"/>
    <property type="match status" value="1"/>
</dbReference>
<evidence type="ECO:0000259" key="4">
    <source>
        <dbReference type="Pfam" id="PF01764"/>
    </source>
</evidence>
<feature type="domain" description="Fungal lipase-type" evidence="4">
    <location>
        <begin position="68"/>
        <end position="213"/>
    </location>
</feature>
<dbReference type="PANTHER" id="PTHR45856">
    <property type="entry name" value="ALPHA/BETA-HYDROLASES SUPERFAMILY PROTEIN"/>
    <property type="match status" value="1"/>
</dbReference>
<keyword evidence="6" id="KW-1185">Reference proteome</keyword>
<evidence type="ECO:0000256" key="3">
    <source>
        <dbReference type="ARBA" id="ARBA00048461"/>
    </source>
</evidence>
<feature type="non-terminal residue" evidence="5">
    <location>
        <position position="1"/>
    </location>
</feature>
<comment type="catalytic activity">
    <reaction evidence="3">
        <text>a monoacylglycerol + H2O = glycerol + a fatty acid + H(+)</text>
        <dbReference type="Rhea" id="RHEA:15245"/>
        <dbReference type="ChEBI" id="CHEBI:15377"/>
        <dbReference type="ChEBI" id="CHEBI:15378"/>
        <dbReference type="ChEBI" id="CHEBI:17408"/>
        <dbReference type="ChEBI" id="CHEBI:17754"/>
        <dbReference type="ChEBI" id="CHEBI:28868"/>
    </reaction>
</comment>
<accession>A0AAN7HKF2</accession>
<proteinExistence type="inferred from homology"/>
<evidence type="ECO:0000313" key="6">
    <source>
        <dbReference type="Proteomes" id="UP001303647"/>
    </source>
</evidence>
<dbReference type="InterPro" id="IPR002921">
    <property type="entry name" value="Fungal_lipase-type"/>
</dbReference>
<dbReference type="EMBL" id="MU857630">
    <property type="protein sequence ID" value="KAK4248897.1"/>
    <property type="molecule type" value="Genomic_DNA"/>
</dbReference>